<feature type="chain" id="PRO_5003480387" evidence="11">
    <location>
        <begin position="26"/>
        <end position="450"/>
    </location>
</feature>
<feature type="binding site" evidence="8">
    <location>
        <position position="243"/>
    </location>
    <ligand>
        <name>substrate</name>
    </ligand>
</feature>
<keyword evidence="5" id="KW-0573">Peptidoglycan synthesis</keyword>
<keyword evidence="3" id="KW-0378">Hydrolase</keyword>
<dbReference type="GO" id="GO:0006508">
    <property type="term" value="P:proteolysis"/>
    <property type="evidence" value="ECO:0007669"/>
    <property type="project" value="InterPro"/>
</dbReference>
<evidence type="ECO:0000256" key="3">
    <source>
        <dbReference type="ARBA" id="ARBA00022801"/>
    </source>
</evidence>
<evidence type="ECO:0000256" key="5">
    <source>
        <dbReference type="ARBA" id="ARBA00022984"/>
    </source>
</evidence>
<feature type="region of interest" description="Disordered" evidence="10">
    <location>
        <begin position="311"/>
        <end position="351"/>
    </location>
</feature>
<keyword evidence="6" id="KW-0961">Cell wall biogenesis/degradation</keyword>
<comment type="similarity">
    <text evidence="1 9">Belongs to the peptidase S11 family.</text>
</comment>
<protein>
    <submittedName>
        <fullName evidence="13">Penicillin-binding protein 7</fullName>
    </submittedName>
</protein>
<keyword evidence="2 11" id="KW-0732">Signal</keyword>
<dbReference type="PANTHER" id="PTHR21581:SF26">
    <property type="entry name" value="D-ALANYL-D-ALANINE ENDOPEPTIDASE"/>
    <property type="match status" value="1"/>
</dbReference>
<sequence length="450" mass="50902">MLKFRASFLSLALMLAVPFAPQAVAKTAATTAASQPEIASGSAMIVDLNTNKVIYSNHPDLVRPIASITKLMTAMVVLDARLPLDEILKVDISQTPEMKGVYSRVRLNSEISRKNMLLLALMSSENRAAASLAHYYPGGYNAFIKAMNAKAKALGMTHTRFVEPTGLSIHNVSTARDLTKLLIATKQYPLIGQLSTTREDMATFSHPAYTLPFRNTNHLVYRDNWNINHLVYRDNWNNIQLTKTGFTNAAGHCLVMRTVINNKPVALVVMDAFGKYTHFADASRLRTWIETGKVMPVPAAALSYKKQKAAQMAARKSKKPRKWRKWRQPAPAPERKPHRTIKSPQARQASRRRAFTVNHSVLMRFVGRIFLPEFPLTRFADTGVHTVGWVILPIKTRQRFRRFIQMSNVVLRRVLCPPRLQQLQHLRFQRFNSSSICAFSAWTSTPFFTI</sequence>
<dbReference type="InterPro" id="IPR012338">
    <property type="entry name" value="Beta-lactam/transpept-like"/>
</dbReference>
<feature type="active site" description="Proton acceptor" evidence="7">
    <location>
        <position position="67"/>
    </location>
</feature>
<proteinExistence type="inferred from homology"/>
<dbReference type="SUPFAM" id="SSF56601">
    <property type="entry name" value="beta-lactamase/transpeptidase-like"/>
    <property type="match status" value="1"/>
</dbReference>
<evidence type="ECO:0000256" key="10">
    <source>
        <dbReference type="SAM" id="MobiDB-lite"/>
    </source>
</evidence>
<accession>G5LQV8</accession>
<evidence type="ECO:0000256" key="2">
    <source>
        <dbReference type="ARBA" id="ARBA00022729"/>
    </source>
</evidence>
<feature type="compositionally biased region" description="Basic residues" evidence="10">
    <location>
        <begin position="315"/>
        <end position="327"/>
    </location>
</feature>
<evidence type="ECO:0000256" key="7">
    <source>
        <dbReference type="PIRSR" id="PIRSR618044-1"/>
    </source>
</evidence>
<evidence type="ECO:0000313" key="14">
    <source>
        <dbReference type="Proteomes" id="UP000004642"/>
    </source>
</evidence>
<dbReference type="PATRIC" id="fig|913241.3.peg.2451"/>
<evidence type="ECO:0000256" key="6">
    <source>
        <dbReference type="ARBA" id="ARBA00023316"/>
    </source>
</evidence>
<dbReference type="AlphaFoldDB" id="G5LQV8"/>
<evidence type="ECO:0000256" key="4">
    <source>
        <dbReference type="ARBA" id="ARBA00022960"/>
    </source>
</evidence>
<evidence type="ECO:0000313" key="13">
    <source>
        <dbReference type="EMBL" id="EHC36832.1"/>
    </source>
</evidence>
<dbReference type="NCBIfam" id="NF008668">
    <property type="entry name" value="PRK11669.1"/>
    <property type="match status" value="1"/>
</dbReference>
<evidence type="ECO:0000256" key="9">
    <source>
        <dbReference type="RuleBase" id="RU004016"/>
    </source>
</evidence>
<keyword evidence="4" id="KW-0133">Cell shape</keyword>
<feature type="signal peptide" evidence="11">
    <location>
        <begin position="1"/>
        <end position="25"/>
    </location>
</feature>
<comment type="caution">
    <text evidence="13">The sequence shown here is derived from an EMBL/GenBank/DDBJ whole genome shotgun (WGS) entry which is preliminary data.</text>
</comment>
<organism evidence="13 14">
    <name type="scientific">Salmonella enterica subsp. enterica serovar Alachua str. R6-377</name>
    <dbReference type="NCBI Taxonomy" id="913241"/>
    <lineage>
        <taxon>Bacteria</taxon>
        <taxon>Pseudomonadati</taxon>
        <taxon>Pseudomonadota</taxon>
        <taxon>Gammaproteobacteria</taxon>
        <taxon>Enterobacterales</taxon>
        <taxon>Enterobacteriaceae</taxon>
        <taxon>Salmonella</taxon>
    </lineage>
</organism>
<evidence type="ECO:0000256" key="11">
    <source>
        <dbReference type="SAM" id="SignalP"/>
    </source>
</evidence>
<dbReference type="PRINTS" id="PR00725">
    <property type="entry name" value="DADACBPTASE1"/>
</dbReference>
<dbReference type="Pfam" id="PF00768">
    <property type="entry name" value="Peptidase_S11"/>
    <property type="match status" value="1"/>
</dbReference>
<evidence type="ECO:0000256" key="1">
    <source>
        <dbReference type="ARBA" id="ARBA00007164"/>
    </source>
</evidence>
<dbReference type="InterPro" id="IPR018044">
    <property type="entry name" value="Peptidase_S11"/>
</dbReference>
<dbReference type="InterPro" id="IPR001967">
    <property type="entry name" value="Peptidase_S11_N"/>
</dbReference>
<evidence type="ECO:0000256" key="8">
    <source>
        <dbReference type="PIRSR" id="PIRSR618044-2"/>
    </source>
</evidence>
<feature type="domain" description="Peptidase S11 D-alanyl-D-alanine carboxypeptidase A N-terminal" evidence="12">
    <location>
        <begin position="30"/>
        <end position="273"/>
    </location>
</feature>
<dbReference type="GO" id="GO:0009252">
    <property type="term" value="P:peptidoglycan biosynthetic process"/>
    <property type="evidence" value="ECO:0007669"/>
    <property type="project" value="UniProtKB-KW"/>
</dbReference>
<dbReference type="GO" id="GO:0009002">
    <property type="term" value="F:serine-type D-Ala-D-Ala carboxypeptidase activity"/>
    <property type="evidence" value="ECO:0007669"/>
    <property type="project" value="InterPro"/>
</dbReference>
<evidence type="ECO:0000259" key="12">
    <source>
        <dbReference type="Pfam" id="PF00768"/>
    </source>
</evidence>
<dbReference type="Proteomes" id="UP000004642">
    <property type="component" value="Unassembled WGS sequence"/>
</dbReference>
<dbReference type="PANTHER" id="PTHR21581">
    <property type="entry name" value="D-ALANYL-D-ALANINE CARBOXYPEPTIDASE"/>
    <property type="match status" value="1"/>
</dbReference>
<name>G5LQV8_SALET</name>
<dbReference type="Gene3D" id="3.40.710.10">
    <property type="entry name" value="DD-peptidase/beta-lactamase superfamily"/>
    <property type="match status" value="1"/>
</dbReference>
<dbReference type="EMBL" id="AFCJ01001396">
    <property type="protein sequence ID" value="EHC36832.1"/>
    <property type="molecule type" value="Genomic_DNA"/>
</dbReference>
<dbReference type="GO" id="GO:0008360">
    <property type="term" value="P:regulation of cell shape"/>
    <property type="evidence" value="ECO:0007669"/>
    <property type="project" value="UniProtKB-KW"/>
</dbReference>
<reference evidence="13 14" key="1">
    <citation type="journal article" date="2011" name="BMC Genomics">
        <title>Genome sequencing reveals diversification of virulence factor content and possible host adaptation in distinct subpopulations of Salmonella enterica.</title>
        <authorList>
            <person name="den Bakker H.C."/>
            <person name="Moreno Switt A.I."/>
            <person name="Govoni G."/>
            <person name="Cummings C.A."/>
            <person name="Ranieri M.L."/>
            <person name="Degoricija L."/>
            <person name="Hoelzer K."/>
            <person name="Rodriguez-Rivera L.D."/>
            <person name="Brown S."/>
            <person name="Bolchacova E."/>
            <person name="Furtado M.R."/>
            <person name="Wiedmann M."/>
        </authorList>
    </citation>
    <scope>NUCLEOTIDE SEQUENCE [LARGE SCALE GENOMIC DNA]</scope>
    <source>
        <strain evidence="13 14">R6-377</strain>
    </source>
</reference>
<gene>
    <name evidence="13" type="ORF">LTSEALA_3231</name>
</gene>
<feature type="active site" evidence="7">
    <location>
        <position position="124"/>
    </location>
</feature>
<feature type="active site" description="Proton acceptor" evidence="7">
    <location>
        <position position="70"/>
    </location>
</feature>
<dbReference type="GO" id="GO:0071555">
    <property type="term" value="P:cell wall organization"/>
    <property type="evidence" value="ECO:0007669"/>
    <property type="project" value="UniProtKB-KW"/>
</dbReference>